<evidence type="ECO:0000256" key="9">
    <source>
        <dbReference type="ARBA" id="ARBA00022692"/>
    </source>
</evidence>
<dbReference type="EMBL" id="HG739208">
    <property type="protein sequence ID" value="CDP16403.1"/>
    <property type="molecule type" value="Genomic_DNA"/>
</dbReference>
<evidence type="ECO:0000256" key="7">
    <source>
        <dbReference type="ARBA" id="ARBA00022528"/>
    </source>
</evidence>
<keyword evidence="6" id="KW-1134">Transmembrane beta strand</keyword>
<dbReference type="AlphaFoldDB" id="A0A068V8Z2"/>
<keyword evidence="10" id="KW-1002">Plastid outer membrane</keyword>
<evidence type="ECO:0000256" key="6">
    <source>
        <dbReference type="ARBA" id="ARBA00022452"/>
    </source>
</evidence>
<evidence type="ECO:0000256" key="2">
    <source>
        <dbReference type="ARBA" id="ARBA00004396"/>
    </source>
</evidence>
<evidence type="ECO:0000313" key="14">
    <source>
        <dbReference type="EMBL" id="CDP16403.1"/>
    </source>
</evidence>
<accession>A0A068V8Z2</accession>
<evidence type="ECO:0000313" key="15">
    <source>
        <dbReference type="Proteomes" id="UP000295252"/>
    </source>
</evidence>
<comment type="subcellular location">
    <subcellularLocation>
        <location evidence="2">Plastid</location>
        <location evidence="2">Chloroplast outer membrane</location>
        <topology evidence="2">Multi-pass membrane protein</topology>
    </subcellularLocation>
    <subcellularLocation>
        <location evidence="3">Plastid</location>
        <location evidence="3">Etioplast membrane</location>
        <topology evidence="3">Multi-pass membrane protein</topology>
    </subcellularLocation>
</comment>
<dbReference type="GO" id="GO:0034426">
    <property type="term" value="C:etioplast membrane"/>
    <property type="evidence" value="ECO:0007669"/>
    <property type="project" value="UniProtKB-SubCell"/>
</dbReference>
<dbReference type="PhylomeDB" id="A0A068V8Z2"/>
<dbReference type="GO" id="GO:0046930">
    <property type="term" value="C:pore complex"/>
    <property type="evidence" value="ECO:0007669"/>
    <property type="project" value="UniProtKB-KW"/>
</dbReference>
<evidence type="ECO:0000256" key="3">
    <source>
        <dbReference type="ARBA" id="ARBA00004441"/>
    </source>
</evidence>
<name>A0A068V8Z2_COFCA</name>
<dbReference type="InParanoid" id="A0A068V8Z2"/>
<protein>
    <submittedName>
        <fullName evidence="14">Uncharacterized protein</fullName>
    </submittedName>
</protein>
<reference evidence="15" key="1">
    <citation type="journal article" date="2014" name="Science">
        <title>The coffee genome provides insight into the convergent evolution of caffeine biosynthesis.</title>
        <authorList>
            <person name="Denoeud F."/>
            <person name="Carretero-Paulet L."/>
            <person name="Dereeper A."/>
            <person name="Droc G."/>
            <person name="Guyot R."/>
            <person name="Pietrella M."/>
            <person name="Zheng C."/>
            <person name="Alberti A."/>
            <person name="Anthony F."/>
            <person name="Aprea G."/>
            <person name="Aury J.M."/>
            <person name="Bento P."/>
            <person name="Bernard M."/>
            <person name="Bocs S."/>
            <person name="Campa C."/>
            <person name="Cenci A."/>
            <person name="Combes M.C."/>
            <person name="Crouzillat D."/>
            <person name="Da Silva C."/>
            <person name="Daddiego L."/>
            <person name="De Bellis F."/>
            <person name="Dussert S."/>
            <person name="Garsmeur O."/>
            <person name="Gayraud T."/>
            <person name="Guignon V."/>
            <person name="Jahn K."/>
            <person name="Jamilloux V."/>
            <person name="Joet T."/>
            <person name="Labadie K."/>
            <person name="Lan T."/>
            <person name="Leclercq J."/>
            <person name="Lepelley M."/>
            <person name="Leroy T."/>
            <person name="Li L.T."/>
            <person name="Librado P."/>
            <person name="Lopez L."/>
            <person name="Munoz A."/>
            <person name="Noel B."/>
            <person name="Pallavicini A."/>
            <person name="Perrotta G."/>
            <person name="Poncet V."/>
            <person name="Pot D."/>
            <person name="Priyono X."/>
            <person name="Rigoreau M."/>
            <person name="Rouard M."/>
            <person name="Rozas J."/>
            <person name="Tranchant-Dubreuil C."/>
            <person name="VanBuren R."/>
            <person name="Zhang Q."/>
            <person name="Andrade A.C."/>
            <person name="Argout X."/>
            <person name="Bertrand B."/>
            <person name="de Kochko A."/>
            <person name="Graziosi G."/>
            <person name="Henry R.J."/>
            <person name="Jayarama X."/>
            <person name="Ming R."/>
            <person name="Nagai C."/>
            <person name="Rounsley S."/>
            <person name="Sankoff D."/>
            <person name="Giuliano G."/>
            <person name="Albert V.A."/>
            <person name="Wincker P."/>
            <person name="Lashermes P."/>
        </authorList>
    </citation>
    <scope>NUCLEOTIDE SEQUENCE [LARGE SCALE GENOMIC DNA]</scope>
    <source>
        <strain evidence="15">cv. DH200-94</strain>
    </source>
</reference>
<keyword evidence="8" id="KW-0934">Plastid</keyword>
<dbReference type="STRING" id="49390.A0A068V8Z2"/>
<dbReference type="GO" id="GO:0022843">
    <property type="term" value="F:voltage-gated monoatomic cation channel activity"/>
    <property type="evidence" value="ECO:0007669"/>
    <property type="project" value="InterPro"/>
</dbReference>
<keyword evidence="13" id="KW-0472">Membrane</keyword>
<evidence type="ECO:0000256" key="12">
    <source>
        <dbReference type="ARBA" id="ARBA00023114"/>
    </source>
</evidence>
<keyword evidence="12" id="KW-0626">Porin</keyword>
<dbReference type="OMA" id="AFILDCH"/>
<keyword evidence="9" id="KW-0812">Transmembrane</keyword>
<dbReference type="GO" id="GO:0015288">
    <property type="term" value="F:porin activity"/>
    <property type="evidence" value="ECO:0007669"/>
    <property type="project" value="UniProtKB-KW"/>
</dbReference>
<evidence type="ECO:0000256" key="8">
    <source>
        <dbReference type="ARBA" id="ARBA00022640"/>
    </source>
</evidence>
<keyword evidence="11" id="KW-0406">Ion transport</keyword>
<dbReference type="GO" id="GO:0034765">
    <property type="term" value="P:regulation of monoatomic ion transmembrane transport"/>
    <property type="evidence" value="ECO:0007669"/>
    <property type="project" value="InterPro"/>
</dbReference>
<dbReference type="PANTHER" id="PTHR35284">
    <property type="entry name" value="OUTER ENVELOPE PORE PROTEIN 24A, CHLOROPLASTIC-RELATED"/>
    <property type="match status" value="1"/>
</dbReference>
<comment type="subunit">
    <text evidence="4">Homooligomers form large rather nonselective pores in plastidial outer membranes.</text>
</comment>
<gene>
    <name evidence="14" type="ORF">GSCOC_T00018265001</name>
</gene>
<keyword evidence="5" id="KW-0813">Transport</keyword>
<organism evidence="14 15">
    <name type="scientific">Coffea canephora</name>
    <name type="common">Robusta coffee</name>
    <dbReference type="NCBI Taxonomy" id="49390"/>
    <lineage>
        <taxon>Eukaryota</taxon>
        <taxon>Viridiplantae</taxon>
        <taxon>Streptophyta</taxon>
        <taxon>Embryophyta</taxon>
        <taxon>Tracheophyta</taxon>
        <taxon>Spermatophyta</taxon>
        <taxon>Magnoliopsida</taxon>
        <taxon>eudicotyledons</taxon>
        <taxon>Gunneridae</taxon>
        <taxon>Pentapetalae</taxon>
        <taxon>asterids</taxon>
        <taxon>lamiids</taxon>
        <taxon>Gentianales</taxon>
        <taxon>Rubiaceae</taxon>
        <taxon>Ixoroideae</taxon>
        <taxon>Gardenieae complex</taxon>
        <taxon>Bertiereae - Coffeeae clade</taxon>
        <taxon>Coffeeae</taxon>
        <taxon>Coffea</taxon>
    </lineage>
</organism>
<evidence type="ECO:0000256" key="13">
    <source>
        <dbReference type="ARBA" id="ARBA00023136"/>
    </source>
</evidence>
<evidence type="ECO:0000256" key="11">
    <source>
        <dbReference type="ARBA" id="ARBA00023065"/>
    </source>
</evidence>
<dbReference type="Gramene" id="CDP16403">
    <property type="protein sequence ID" value="CDP16403"/>
    <property type="gene ID" value="GSCOC_T00018265001"/>
</dbReference>
<evidence type="ECO:0000256" key="5">
    <source>
        <dbReference type="ARBA" id="ARBA00022448"/>
    </source>
</evidence>
<sequence length="84" mass="9450">MFPKRRYETDKAAAAGFVAVDDGDIKLRSSLSEATIVNCPRLKGLALAVEKPGFFILDYNIPKKDFRFQFVNTVRVSEKPLNLT</sequence>
<evidence type="ECO:0000256" key="1">
    <source>
        <dbReference type="ARBA" id="ARBA00002327"/>
    </source>
</evidence>
<dbReference type="InterPro" id="IPR034626">
    <property type="entry name" value="OEP24"/>
</dbReference>
<keyword evidence="15" id="KW-1185">Reference proteome</keyword>
<proteinExistence type="predicted"/>
<evidence type="ECO:0000256" key="10">
    <source>
        <dbReference type="ARBA" id="ARBA00022805"/>
    </source>
</evidence>
<dbReference type="PANTHER" id="PTHR35284:SF1">
    <property type="entry name" value="OUTER ENVELOPE PORE PROTEIN 24A, CHLOROPLASTIC-RELATED"/>
    <property type="match status" value="1"/>
</dbReference>
<keyword evidence="7" id="KW-0150">Chloroplast</keyword>
<dbReference type="GO" id="GO:0009707">
    <property type="term" value="C:chloroplast outer membrane"/>
    <property type="evidence" value="ECO:0007669"/>
    <property type="project" value="UniProtKB-SubCell"/>
</dbReference>
<dbReference type="Proteomes" id="UP000295252">
    <property type="component" value="Chromosome VI"/>
</dbReference>
<evidence type="ECO:0000256" key="4">
    <source>
        <dbReference type="ARBA" id="ARBA00011593"/>
    </source>
</evidence>
<comment type="function">
    <text evidence="1">High-conductance voltage-dependent solute channel with a slight selectivity for cations transporting triosephosphates, dicarboxylic acids, ATP, inorganic phosphate (Pi), sugars, and positively or negatively charged amino acids.</text>
</comment>